<evidence type="ECO:0000313" key="1">
    <source>
        <dbReference type="EMBL" id="KAK0502182.1"/>
    </source>
</evidence>
<keyword evidence="2" id="KW-1185">Reference proteome</keyword>
<dbReference type="AlphaFoldDB" id="A0AA39UT33"/>
<proteinExistence type="predicted"/>
<sequence length="109" mass="12283">MSACRKMKFEWGCRGHKVPGDKQVSGSPGKKYLKILGIVTSGDFPAGYTCKVMFSIPIRKYQENIWKVGEMIDFLLQKLTLIWFQQMGGVIEELGESSCKLEVGCEITK</sequence>
<dbReference type="Proteomes" id="UP001175228">
    <property type="component" value="Unassembled WGS sequence"/>
</dbReference>
<accession>A0AA39UT33</accession>
<protein>
    <submittedName>
        <fullName evidence="1">Uncharacterized protein</fullName>
    </submittedName>
</protein>
<gene>
    <name evidence="1" type="ORF">EDD18DRAFT_1100663</name>
</gene>
<dbReference type="EMBL" id="JAUEPU010000005">
    <property type="protein sequence ID" value="KAK0502182.1"/>
    <property type="molecule type" value="Genomic_DNA"/>
</dbReference>
<evidence type="ECO:0000313" key="2">
    <source>
        <dbReference type="Proteomes" id="UP001175228"/>
    </source>
</evidence>
<comment type="caution">
    <text evidence="1">The sequence shown here is derived from an EMBL/GenBank/DDBJ whole genome shotgun (WGS) entry which is preliminary data.</text>
</comment>
<organism evidence="1 2">
    <name type="scientific">Armillaria luteobubalina</name>
    <dbReference type="NCBI Taxonomy" id="153913"/>
    <lineage>
        <taxon>Eukaryota</taxon>
        <taxon>Fungi</taxon>
        <taxon>Dikarya</taxon>
        <taxon>Basidiomycota</taxon>
        <taxon>Agaricomycotina</taxon>
        <taxon>Agaricomycetes</taxon>
        <taxon>Agaricomycetidae</taxon>
        <taxon>Agaricales</taxon>
        <taxon>Marasmiineae</taxon>
        <taxon>Physalacriaceae</taxon>
        <taxon>Armillaria</taxon>
    </lineage>
</organism>
<reference evidence="1" key="1">
    <citation type="submission" date="2023-06" db="EMBL/GenBank/DDBJ databases">
        <authorList>
            <consortium name="Lawrence Berkeley National Laboratory"/>
            <person name="Ahrendt S."/>
            <person name="Sahu N."/>
            <person name="Indic B."/>
            <person name="Wong-Bajracharya J."/>
            <person name="Merenyi Z."/>
            <person name="Ke H.-M."/>
            <person name="Monk M."/>
            <person name="Kocsube S."/>
            <person name="Drula E."/>
            <person name="Lipzen A."/>
            <person name="Balint B."/>
            <person name="Henrissat B."/>
            <person name="Andreopoulos B."/>
            <person name="Martin F.M."/>
            <person name="Harder C.B."/>
            <person name="Rigling D."/>
            <person name="Ford K.L."/>
            <person name="Foster G.D."/>
            <person name="Pangilinan J."/>
            <person name="Papanicolaou A."/>
            <person name="Barry K."/>
            <person name="LaButti K."/>
            <person name="Viragh M."/>
            <person name="Koriabine M."/>
            <person name="Yan M."/>
            <person name="Riley R."/>
            <person name="Champramary S."/>
            <person name="Plett K.L."/>
            <person name="Tsai I.J."/>
            <person name="Slot J."/>
            <person name="Sipos G."/>
            <person name="Plett J."/>
            <person name="Nagy L.G."/>
            <person name="Grigoriev I.V."/>
        </authorList>
    </citation>
    <scope>NUCLEOTIDE SEQUENCE</scope>
    <source>
        <strain evidence="1">HWK02</strain>
    </source>
</reference>
<name>A0AA39UT33_9AGAR</name>